<reference evidence="3" key="2">
    <citation type="journal article" date="2017" name="J. Anim. Genet.">
        <title>Multiple reference genome sequences of hot pepper reveal the massive evolution of plant disease resistance genes by retroduplication.</title>
        <authorList>
            <person name="Kim S."/>
            <person name="Park J."/>
            <person name="Yeom S.-I."/>
            <person name="Kim Y.-M."/>
            <person name="Seo E."/>
            <person name="Kim K.-T."/>
            <person name="Kim M.-S."/>
            <person name="Lee J.M."/>
            <person name="Cheong K."/>
            <person name="Shin H.-S."/>
            <person name="Kim S.-B."/>
            <person name="Han K."/>
            <person name="Lee J."/>
            <person name="Park M."/>
            <person name="Lee H.-A."/>
            <person name="Lee H.-Y."/>
            <person name="Lee Y."/>
            <person name="Oh S."/>
            <person name="Lee J.H."/>
            <person name="Choi E."/>
            <person name="Choi E."/>
            <person name="Lee S.E."/>
            <person name="Jeon J."/>
            <person name="Kim H."/>
            <person name="Choi G."/>
            <person name="Song H."/>
            <person name="Lee J."/>
            <person name="Lee S.-C."/>
            <person name="Kwon J.-K."/>
            <person name="Lee H.-Y."/>
            <person name="Koo N."/>
            <person name="Hong Y."/>
            <person name="Kim R.W."/>
            <person name="Kang W.-H."/>
            <person name="Huh J.H."/>
            <person name="Kang B.-C."/>
            <person name="Yang T.-J."/>
            <person name="Lee Y.-H."/>
            <person name="Bennetzen J.L."/>
            <person name="Choi D."/>
        </authorList>
    </citation>
    <scope>NUCLEOTIDE SEQUENCE [LARGE SCALE GENOMIC DNA]</scope>
    <source>
        <strain evidence="3">cv. PBC81</strain>
    </source>
</reference>
<feature type="region of interest" description="Disordered" evidence="1">
    <location>
        <begin position="1"/>
        <end position="79"/>
    </location>
</feature>
<gene>
    <name evidence="2" type="ORF">CQW23_03918</name>
</gene>
<evidence type="ECO:0000313" key="2">
    <source>
        <dbReference type="EMBL" id="PHT55432.1"/>
    </source>
</evidence>
<reference evidence="2 3" key="1">
    <citation type="journal article" date="2017" name="Genome Biol.">
        <title>New reference genome sequences of hot pepper reveal the massive evolution of plant disease-resistance genes by retroduplication.</title>
        <authorList>
            <person name="Kim S."/>
            <person name="Park J."/>
            <person name="Yeom S.I."/>
            <person name="Kim Y.M."/>
            <person name="Seo E."/>
            <person name="Kim K.T."/>
            <person name="Kim M.S."/>
            <person name="Lee J.M."/>
            <person name="Cheong K."/>
            <person name="Shin H.S."/>
            <person name="Kim S.B."/>
            <person name="Han K."/>
            <person name="Lee J."/>
            <person name="Park M."/>
            <person name="Lee H.A."/>
            <person name="Lee H.Y."/>
            <person name="Lee Y."/>
            <person name="Oh S."/>
            <person name="Lee J.H."/>
            <person name="Choi E."/>
            <person name="Choi E."/>
            <person name="Lee S.E."/>
            <person name="Jeon J."/>
            <person name="Kim H."/>
            <person name="Choi G."/>
            <person name="Song H."/>
            <person name="Lee J."/>
            <person name="Lee S.C."/>
            <person name="Kwon J.K."/>
            <person name="Lee H.Y."/>
            <person name="Koo N."/>
            <person name="Hong Y."/>
            <person name="Kim R.W."/>
            <person name="Kang W.H."/>
            <person name="Huh J.H."/>
            <person name="Kang B.C."/>
            <person name="Yang T.J."/>
            <person name="Lee Y.H."/>
            <person name="Bennetzen J.L."/>
            <person name="Choi D."/>
        </authorList>
    </citation>
    <scope>NUCLEOTIDE SEQUENCE [LARGE SCALE GENOMIC DNA]</scope>
    <source>
        <strain evidence="3">cv. PBC81</strain>
    </source>
</reference>
<dbReference type="OrthoDB" id="1708518at2759"/>
<dbReference type="AlphaFoldDB" id="A0A2G2XD53"/>
<comment type="caution">
    <text evidence="2">The sequence shown here is derived from an EMBL/GenBank/DDBJ whole genome shotgun (WGS) entry which is preliminary data.</text>
</comment>
<dbReference type="EMBL" id="MLFT02000002">
    <property type="protein sequence ID" value="PHT55432.1"/>
    <property type="molecule type" value="Genomic_DNA"/>
</dbReference>
<feature type="compositionally biased region" description="Basic and acidic residues" evidence="1">
    <location>
        <begin position="69"/>
        <end position="79"/>
    </location>
</feature>
<dbReference type="Proteomes" id="UP000224567">
    <property type="component" value="Unassembled WGS sequence"/>
</dbReference>
<organism evidence="2 3">
    <name type="scientific">Capsicum baccatum</name>
    <name type="common">Peruvian pepper</name>
    <dbReference type="NCBI Taxonomy" id="33114"/>
    <lineage>
        <taxon>Eukaryota</taxon>
        <taxon>Viridiplantae</taxon>
        <taxon>Streptophyta</taxon>
        <taxon>Embryophyta</taxon>
        <taxon>Tracheophyta</taxon>
        <taxon>Spermatophyta</taxon>
        <taxon>Magnoliopsida</taxon>
        <taxon>eudicotyledons</taxon>
        <taxon>Gunneridae</taxon>
        <taxon>Pentapetalae</taxon>
        <taxon>asterids</taxon>
        <taxon>lamiids</taxon>
        <taxon>Solanales</taxon>
        <taxon>Solanaceae</taxon>
        <taxon>Solanoideae</taxon>
        <taxon>Capsiceae</taxon>
        <taxon>Capsicum</taxon>
    </lineage>
</organism>
<evidence type="ECO:0000256" key="1">
    <source>
        <dbReference type="SAM" id="MobiDB-lite"/>
    </source>
</evidence>
<sequence length="144" mass="16805">MTISDRSMNRSVDDLRVKPDPSNKPPVYLSNAQRKQLALQDEIAEKKRRHEHRPYPDNRHDHSRRNRKRERESRDRESQLEALGLEKELEAIPCPMFGRGFLGGIDRREQKKLAANKERELQEEILNKEGVVANAVEIAALMKK</sequence>
<keyword evidence="3" id="KW-1185">Reference proteome</keyword>
<feature type="compositionally biased region" description="Basic and acidic residues" evidence="1">
    <location>
        <begin position="7"/>
        <end position="21"/>
    </location>
</feature>
<evidence type="ECO:0000313" key="3">
    <source>
        <dbReference type="Proteomes" id="UP000224567"/>
    </source>
</evidence>
<accession>A0A2G2XD53</accession>
<dbReference type="STRING" id="33114.A0A2G2XD53"/>
<name>A0A2G2XD53_CAPBA</name>
<proteinExistence type="predicted"/>
<protein>
    <submittedName>
        <fullName evidence="2">Uncharacterized protein</fullName>
    </submittedName>
</protein>